<protein>
    <submittedName>
        <fullName evidence="1">Uncharacterized protein</fullName>
    </submittedName>
</protein>
<organism evidence="1 2">
    <name type="scientific">Blattamonas nauphoetae</name>
    <dbReference type="NCBI Taxonomy" id="2049346"/>
    <lineage>
        <taxon>Eukaryota</taxon>
        <taxon>Metamonada</taxon>
        <taxon>Preaxostyla</taxon>
        <taxon>Oxymonadida</taxon>
        <taxon>Blattamonas</taxon>
    </lineage>
</organism>
<accession>A0ABQ9Y9H8</accession>
<dbReference type="EMBL" id="JARBJD010000023">
    <property type="protein sequence ID" value="KAK2960422.1"/>
    <property type="molecule type" value="Genomic_DNA"/>
</dbReference>
<keyword evidence="2" id="KW-1185">Reference proteome</keyword>
<gene>
    <name evidence="1" type="ORF">BLNAU_4639</name>
</gene>
<proteinExistence type="predicted"/>
<evidence type="ECO:0000313" key="1">
    <source>
        <dbReference type="EMBL" id="KAK2960422.1"/>
    </source>
</evidence>
<sequence length="132" mass="15272">MFTTWTYCTNRSCHCYIAGAREHNANIVENGRNEQFWTWREVIDRSLGRLKTVCAIISGKWTFSLVKLPSIFAFCVCVTNNHASINPLTRDDDGIEQAAHDNAVLDLEEAAEGRREVDRRDRENLRRRERGD</sequence>
<evidence type="ECO:0000313" key="2">
    <source>
        <dbReference type="Proteomes" id="UP001281761"/>
    </source>
</evidence>
<dbReference type="Proteomes" id="UP001281761">
    <property type="component" value="Unassembled WGS sequence"/>
</dbReference>
<name>A0ABQ9Y9H8_9EUKA</name>
<comment type="caution">
    <text evidence="1">The sequence shown here is derived from an EMBL/GenBank/DDBJ whole genome shotgun (WGS) entry which is preliminary data.</text>
</comment>
<reference evidence="1 2" key="1">
    <citation type="journal article" date="2022" name="bioRxiv">
        <title>Genomics of Preaxostyla Flagellates Illuminates Evolutionary Transitions and the Path Towards Mitochondrial Loss.</title>
        <authorList>
            <person name="Novak L.V.F."/>
            <person name="Treitli S.C."/>
            <person name="Pyrih J."/>
            <person name="Halakuc P."/>
            <person name="Pipaliya S.V."/>
            <person name="Vacek V."/>
            <person name="Brzon O."/>
            <person name="Soukal P."/>
            <person name="Eme L."/>
            <person name="Dacks J.B."/>
            <person name="Karnkowska A."/>
            <person name="Elias M."/>
            <person name="Hampl V."/>
        </authorList>
    </citation>
    <scope>NUCLEOTIDE SEQUENCE [LARGE SCALE GENOMIC DNA]</scope>
    <source>
        <strain evidence="1">NAU3</strain>
        <tissue evidence="1">Gut</tissue>
    </source>
</reference>